<dbReference type="EMBL" id="LAZR01013023">
    <property type="protein sequence ID" value="KKM23941.1"/>
    <property type="molecule type" value="Genomic_DNA"/>
</dbReference>
<comment type="caution">
    <text evidence="1">The sequence shown here is derived from an EMBL/GenBank/DDBJ whole genome shotgun (WGS) entry which is preliminary data.</text>
</comment>
<proteinExistence type="predicted"/>
<gene>
    <name evidence="1" type="ORF">LCGC14_1610080</name>
</gene>
<reference evidence="1" key="1">
    <citation type="journal article" date="2015" name="Nature">
        <title>Complex archaea that bridge the gap between prokaryotes and eukaryotes.</title>
        <authorList>
            <person name="Spang A."/>
            <person name="Saw J.H."/>
            <person name="Jorgensen S.L."/>
            <person name="Zaremba-Niedzwiedzka K."/>
            <person name="Martijn J."/>
            <person name="Lind A.E."/>
            <person name="van Eijk R."/>
            <person name="Schleper C."/>
            <person name="Guy L."/>
            <person name="Ettema T.J."/>
        </authorList>
    </citation>
    <scope>NUCLEOTIDE SEQUENCE</scope>
</reference>
<accession>A0A0F9I8K3</accession>
<name>A0A0F9I8K3_9ZZZZ</name>
<sequence>MIIRWYIDGNIARAKVQVGGTHYLEGNWKPDWVNMTARIAGKGSTPTILDINDDGVSIFTYRPAITEGQTEKRWTTISGNTLRDGSIITLDIDQIFDQDTLRDLTVELHLSEV</sequence>
<organism evidence="1">
    <name type="scientific">marine sediment metagenome</name>
    <dbReference type="NCBI Taxonomy" id="412755"/>
    <lineage>
        <taxon>unclassified sequences</taxon>
        <taxon>metagenomes</taxon>
        <taxon>ecological metagenomes</taxon>
    </lineage>
</organism>
<evidence type="ECO:0000313" key="1">
    <source>
        <dbReference type="EMBL" id="KKM23941.1"/>
    </source>
</evidence>
<dbReference type="AlphaFoldDB" id="A0A0F9I8K3"/>
<protein>
    <submittedName>
        <fullName evidence="1">Uncharacterized protein</fullName>
    </submittedName>
</protein>